<dbReference type="eggNOG" id="KOG4389">
    <property type="taxonomic scope" value="Eukaryota"/>
</dbReference>
<dbReference type="EMBL" id="LATX01002399">
    <property type="protein sequence ID" value="KTB30060.1"/>
    <property type="molecule type" value="Genomic_DNA"/>
</dbReference>
<dbReference type="PROSITE" id="PS00122">
    <property type="entry name" value="CARBOXYLESTERASE_B_1"/>
    <property type="match status" value="1"/>
</dbReference>
<gene>
    <name evidence="6" type="ORF">WG66_17352</name>
</gene>
<dbReference type="Proteomes" id="UP000054988">
    <property type="component" value="Unassembled WGS sequence"/>
</dbReference>
<dbReference type="SUPFAM" id="SSF53474">
    <property type="entry name" value="alpha/beta-Hydrolases"/>
    <property type="match status" value="1"/>
</dbReference>
<dbReference type="Pfam" id="PF00135">
    <property type="entry name" value="COesterase"/>
    <property type="match status" value="1"/>
</dbReference>
<dbReference type="InterPro" id="IPR029058">
    <property type="entry name" value="AB_hydrolase_fold"/>
</dbReference>
<organism evidence="6 7">
    <name type="scientific">Moniliophthora roreri</name>
    <name type="common">Frosty pod rot fungus</name>
    <name type="synonym">Monilia roreri</name>
    <dbReference type="NCBI Taxonomy" id="221103"/>
    <lineage>
        <taxon>Eukaryota</taxon>
        <taxon>Fungi</taxon>
        <taxon>Dikarya</taxon>
        <taxon>Basidiomycota</taxon>
        <taxon>Agaricomycotina</taxon>
        <taxon>Agaricomycetes</taxon>
        <taxon>Agaricomycetidae</taxon>
        <taxon>Agaricales</taxon>
        <taxon>Marasmiineae</taxon>
        <taxon>Marasmiaceae</taxon>
        <taxon>Moniliophthora</taxon>
    </lineage>
</organism>
<dbReference type="AlphaFoldDB" id="A0A0W0F146"/>
<comment type="caution">
    <text evidence="6">The sequence shown here is derived from an EMBL/GenBank/DDBJ whole genome shotgun (WGS) entry which is preliminary data.</text>
</comment>
<evidence type="ECO:0000256" key="4">
    <source>
        <dbReference type="SAM" id="MobiDB-lite"/>
    </source>
</evidence>
<evidence type="ECO:0000256" key="1">
    <source>
        <dbReference type="ARBA" id="ARBA00005964"/>
    </source>
</evidence>
<keyword evidence="2 3" id="KW-0378">Hydrolase</keyword>
<proteinExistence type="inferred from homology"/>
<dbReference type="GO" id="GO:0016787">
    <property type="term" value="F:hydrolase activity"/>
    <property type="evidence" value="ECO:0007669"/>
    <property type="project" value="UniProtKB-KW"/>
</dbReference>
<dbReference type="InterPro" id="IPR019826">
    <property type="entry name" value="Carboxylesterase_B_AS"/>
</dbReference>
<feature type="compositionally biased region" description="Basic and acidic residues" evidence="4">
    <location>
        <begin position="322"/>
        <end position="333"/>
    </location>
</feature>
<dbReference type="PANTHER" id="PTHR43142">
    <property type="entry name" value="CARBOXYLIC ESTER HYDROLASE"/>
    <property type="match status" value="1"/>
</dbReference>
<dbReference type="Gene3D" id="3.40.50.1820">
    <property type="entry name" value="alpha/beta hydrolase"/>
    <property type="match status" value="1"/>
</dbReference>
<reference evidence="6 7" key="1">
    <citation type="submission" date="2015-12" db="EMBL/GenBank/DDBJ databases">
        <title>Draft genome sequence of Moniliophthora roreri, the causal agent of frosty pod rot of cacao.</title>
        <authorList>
            <person name="Aime M.C."/>
            <person name="Diaz-Valderrama J.R."/>
            <person name="Kijpornyongpan T."/>
            <person name="Phillips-Mora W."/>
        </authorList>
    </citation>
    <scope>NUCLEOTIDE SEQUENCE [LARGE SCALE GENOMIC DNA]</scope>
    <source>
        <strain evidence="6 7">MCA 2952</strain>
    </source>
</reference>
<name>A0A0W0F146_MONRR</name>
<evidence type="ECO:0000256" key="3">
    <source>
        <dbReference type="RuleBase" id="RU361235"/>
    </source>
</evidence>
<accession>A0A0W0F146</accession>
<protein>
    <recommendedName>
        <fullName evidence="3">Carboxylic ester hydrolase</fullName>
        <ecNumber evidence="3">3.1.1.-</ecNumber>
    </recommendedName>
</protein>
<dbReference type="PANTHER" id="PTHR43142:SF5">
    <property type="entry name" value="CARBOXYLIC ESTER HYDROLASE"/>
    <property type="match status" value="1"/>
</dbReference>
<evidence type="ECO:0000313" key="6">
    <source>
        <dbReference type="EMBL" id="KTB30060.1"/>
    </source>
</evidence>
<dbReference type="InterPro" id="IPR002018">
    <property type="entry name" value="CarbesteraseB"/>
</dbReference>
<evidence type="ECO:0000256" key="2">
    <source>
        <dbReference type="ARBA" id="ARBA00022801"/>
    </source>
</evidence>
<feature type="domain" description="Carboxylesterase type B" evidence="5">
    <location>
        <begin position="24"/>
        <end position="515"/>
    </location>
</feature>
<sequence length="687" mass="76964">MPVATTHEVVPEVHHVTLDTIFHGIEHPTSTPDYPVHQYRGIKYASVPARFRPSKLFASYPPVTDATKYGPICPQMKNMKSFEEIMFGLTDDEIPNHPLLRQNEFECLNLNITCPGGLTSRSNLPVMVWVHGGGDRGSGSSWVYDGGHLVRKSMLIGKPIIMVTFNFRLGLFGFAAGPVIREDNKSVGEEGVGNFGLRDQRKLLEWLHHYIHEFGGDPNNITLFGESTGASDIICHLLSTLNESHPLFHRAIVQSAVLDYNLPDVPSAGWQLNRLMSTLRVTTLEQLRAVEADQLVQFGQTMRVVDDGVFLRPRWKDSFVPEDAHRRQHHLDSQRLLTPTKSRSSSARRKPHSSHSQSRSRPRPPRSGASISATLVHLPANLQPLIIGDCAGDSMLWSTPISYWTASSVTRRLKAVCQSLSKSSALLNAYDIVSSPYANDHEADLENYERILELVNDARVAWPIDCLAVNARRERGGRGVWRYVWDQDGPTKSVPHHAADLVYLFDNIPVMKKEAEDELFPEHFLFDDDEDAHMTEIAATTDSGEGGAVRSALVKRRSSSRSRGDVETFDASMVDLDTLDLHMEEIRSDSGVGVGDGWMSPVVDSYSYTRVRDAIQERWIAFANGETPWNEDKVWVFGPEGETGERSGWIFDGRRRRGLWREVLEPLGMSMVMKVGVELSRGPPLRG</sequence>
<evidence type="ECO:0000313" key="7">
    <source>
        <dbReference type="Proteomes" id="UP000054988"/>
    </source>
</evidence>
<feature type="compositionally biased region" description="Polar residues" evidence="4">
    <location>
        <begin position="335"/>
        <end position="345"/>
    </location>
</feature>
<dbReference type="EC" id="3.1.1.-" evidence="3"/>
<feature type="region of interest" description="Disordered" evidence="4">
    <location>
        <begin position="322"/>
        <end position="369"/>
    </location>
</feature>
<comment type="similarity">
    <text evidence="1 3">Belongs to the type-B carboxylesterase/lipase family.</text>
</comment>
<dbReference type="ESTHER" id="monro-v2yx67">
    <property type="family name" value="Fungal_carboxylesterase_lipase"/>
</dbReference>
<evidence type="ECO:0000259" key="5">
    <source>
        <dbReference type="Pfam" id="PF00135"/>
    </source>
</evidence>
<feature type="compositionally biased region" description="Basic residues" evidence="4">
    <location>
        <begin position="346"/>
        <end position="364"/>
    </location>
</feature>